<evidence type="ECO:0000256" key="2">
    <source>
        <dbReference type="ARBA" id="ARBA00022475"/>
    </source>
</evidence>
<evidence type="ECO:0000256" key="6">
    <source>
        <dbReference type="ARBA" id="ARBA00022989"/>
    </source>
</evidence>
<comment type="subcellular location">
    <subcellularLocation>
        <location evidence="1">Cell membrane</location>
        <topology evidence="1">Multi-pass membrane protein</topology>
    </subcellularLocation>
</comment>
<keyword evidence="12" id="KW-1185">Reference proteome</keyword>
<keyword evidence="6 9" id="KW-1133">Transmembrane helix</keyword>
<reference evidence="11" key="1">
    <citation type="submission" date="2021-04" db="EMBL/GenBank/DDBJ databases">
        <title>Dactylosporangium aurantiacum NRRL B-8018 full assembly.</title>
        <authorList>
            <person name="Hartkoorn R.C."/>
            <person name="Beaudoing E."/>
            <person name="Hot D."/>
        </authorList>
    </citation>
    <scope>NUCLEOTIDE SEQUENCE</scope>
    <source>
        <strain evidence="11">NRRL B-8018</strain>
    </source>
</reference>
<sequence length="537" mass="60154">MSADLLQRPGTPAGAPRKKTVAPQTRGWPLIIVSLAIGLVTHGWNMFRYPLYLTDEGIYMEQAWSVLREGKLSPYTYFYDHAPMGWLTISGWVAILPGGFNAFGNAINTGRVLMLIVHLVSVFLLYEIVRRFTGSKAGGFLAAFVFNVSPLGVYYQRQVLLDNLMMLWILLGLYLLARKDGRIVTVMGAGLCFGLALVTKENALFILPGCAYLLHRTIKEQPNRRFSMSFWWFAAIAPVIGYLLFAQIKNELFPEGFNFNLAAATPGDHVSLLYTVWWQLHRNSNSSNGLSFTTLLQDSWLFKDRYLLIAGTAATVLGLFAGRRNKRLRGPILACALMAAGYGFYLTRSALLDFYIAPMVPLFALNLGMFFGWLTRRTKPPGAAVLVACLLVPVLVMPGGFLVKYNTKGELEFSDAYRLPLTRLQEQQVAWIKANVPTDAKLIIDDDIWVALHDNDPPYKYAHPHYKATSDPDVRDKVFASSWENVDYVVMSNKMRDALERGGETWIIEAIDQHGETVWEATRGDVSLQIIKIGATS</sequence>
<dbReference type="InterPro" id="IPR038731">
    <property type="entry name" value="RgtA/B/C-like"/>
</dbReference>
<dbReference type="PANTHER" id="PTHR33908:SF11">
    <property type="entry name" value="MEMBRANE PROTEIN"/>
    <property type="match status" value="1"/>
</dbReference>
<dbReference type="GO" id="GO:0016763">
    <property type="term" value="F:pentosyltransferase activity"/>
    <property type="evidence" value="ECO:0007669"/>
    <property type="project" value="TreeGrafter"/>
</dbReference>
<gene>
    <name evidence="11" type="ORF">Daura_41010</name>
</gene>
<dbReference type="Pfam" id="PF13231">
    <property type="entry name" value="PMT_2"/>
    <property type="match status" value="1"/>
</dbReference>
<evidence type="ECO:0000313" key="12">
    <source>
        <dbReference type="Proteomes" id="UP001058003"/>
    </source>
</evidence>
<keyword evidence="7 9" id="KW-0472">Membrane</keyword>
<keyword evidence="3 11" id="KW-0328">Glycosyltransferase</keyword>
<dbReference type="GO" id="GO:0005886">
    <property type="term" value="C:plasma membrane"/>
    <property type="evidence" value="ECO:0007669"/>
    <property type="project" value="UniProtKB-SubCell"/>
</dbReference>
<evidence type="ECO:0000256" key="3">
    <source>
        <dbReference type="ARBA" id="ARBA00022676"/>
    </source>
</evidence>
<evidence type="ECO:0000256" key="5">
    <source>
        <dbReference type="ARBA" id="ARBA00022692"/>
    </source>
</evidence>
<keyword evidence="2" id="KW-1003">Cell membrane</keyword>
<evidence type="ECO:0000256" key="8">
    <source>
        <dbReference type="SAM" id="MobiDB-lite"/>
    </source>
</evidence>
<feature type="transmembrane region" description="Helical" evidence="9">
    <location>
        <begin position="160"/>
        <end position="177"/>
    </location>
</feature>
<accession>A0A9Q9IBV9</accession>
<feature type="transmembrane region" description="Helical" evidence="9">
    <location>
        <begin position="382"/>
        <end position="403"/>
    </location>
</feature>
<feature type="transmembrane region" description="Helical" evidence="9">
    <location>
        <begin position="226"/>
        <end position="245"/>
    </location>
</feature>
<protein>
    <submittedName>
        <fullName evidence="11">Glycosyltransferase family 39 protein</fullName>
        <ecNumber evidence="11">2.4.-.-</ecNumber>
    </submittedName>
</protein>
<evidence type="ECO:0000256" key="7">
    <source>
        <dbReference type="ARBA" id="ARBA00023136"/>
    </source>
</evidence>
<feature type="region of interest" description="Disordered" evidence="8">
    <location>
        <begin position="1"/>
        <end position="21"/>
    </location>
</feature>
<name>A0A9Q9IBV9_9ACTN</name>
<feature type="domain" description="Glycosyltransferase RgtA/B/C/D-like" evidence="10">
    <location>
        <begin position="97"/>
        <end position="221"/>
    </location>
</feature>
<organism evidence="11 12">
    <name type="scientific">Dactylosporangium aurantiacum</name>
    <dbReference type="NCBI Taxonomy" id="35754"/>
    <lineage>
        <taxon>Bacteria</taxon>
        <taxon>Bacillati</taxon>
        <taxon>Actinomycetota</taxon>
        <taxon>Actinomycetes</taxon>
        <taxon>Micromonosporales</taxon>
        <taxon>Micromonosporaceae</taxon>
        <taxon>Dactylosporangium</taxon>
    </lineage>
</organism>
<dbReference type="InterPro" id="IPR050297">
    <property type="entry name" value="LipidA_mod_glycosyltrf_83"/>
</dbReference>
<evidence type="ECO:0000256" key="1">
    <source>
        <dbReference type="ARBA" id="ARBA00004651"/>
    </source>
</evidence>
<keyword evidence="5 9" id="KW-0812">Transmembrane</keyword>
<dbReference type="PANTHER" id="PTHR33908">
    <property type="entry name" value="MANNOSYLTRANSFERASE YKCB-RELATED"/>
    <property type="match status" value="1"/>
</dbReference>
<dbReference type="GO" id="GO:0009103">
    <property type="term" value="P:lipopolysaccharide biosynthetic process"/>
    <property type="evidence" value="ECO:0007669"/>
    <property type="project" value="UniProtKB-ARBA"/>
</dbReference>
<evidence type="ECO:0000313" key="11">
    <source>
        <dbReference type="EMBL" id="UWZ52921.1"/>
    </source>
</evidence>
<proteinExistence type="predicted"/>
<feature type="transmembrane region" description="Helical" evidence="9">
    <location>
        <begin position="112"/>
        <end position="129"/>
    </location>
</feature>
<dbReference type="KEGG" id="daur:Daura_41010"/>
<dbReference type="AlphaFoldDB" id="A0A9Q9IBV9"/>
<feature type="transmembrane region" description="Helical" evidence="9">
    <location>
        <begin position="84"/>
        <end position="103"/>
    </location>
</feature>
<dbReference type="RefSeq" id="WP_081970166.1">
    <property type="nucleotide sequence ID" value="NZ_CP073767.1"/>
</dbReference>
<feature type="transmembrane region" description="Helical" evidence="9">
    <location>
        <begin position="354"/>
        <end position="375"/>
    </location>
</feature>
<feature type="transmembrane region" description="Helical" evidence="9">
    <location>
        <begin position="27"/>
        <end position="47"/>
    </location>
</feature>
<dbReference type="EMBL" id="CP073767">
    <property type="protein sequence ID" value="UWZ52921.1"/>
    <property type="molecule type" value="Genomic_DNA"/>
</dbReference>
<feature type="transmembrane region" description="Helical" evidence="9">
    <location>
        <begin position="305"/>
        <end position="321"/>
    </location>
</feature>
<evidence type="ECO:0000256" key="9">
    <source>
        <dbReference type="SAM" id="Phobius"/>
    </source>
</evidence>
<evidence type="ECO:0000259" key="10">
    <source>
        <dbReference type="Pfam" id="PF13231"/>
    </source>
</evidence>
<feature type="transmembrane region" description="Helical" evidence="9">
    <location>
        <begin position="328"/>
        <end position="348"/>
    </location>
</feature>
<dbReference type="EC" id="2.4.-.-" evidence="11"/>
<keyword evidence="4 11" id="KW-0808">Transferase</keyword>
<dbReference type="Proteomes" id="UP001058003">
    <property type="component" value="Chromosome"/>
</dbReference>
<evidence type="ECO:0000256" key="4">
    <source>
        <dbReference type="ARBA" id="ARBA00022679"/>
    </source>
</evidence>